<gene>
    <name evidence="1" type="ORF">V1525DRAFT_397080</name>
</gene>
<evidence type="ECO:0000313" key="2">
    <source>
        <dbReference type="Proteomes" id="UP001433508"/>
    </source>
</evidence>
<sequence>MPSRLVALVCWILEFLKVPRMASFELIHRRTGPMRQYLSDSFHWWLGKVDWFLSGGEAETAAESHHIQDGDRGGIGHVGQWEEDRPQDEQKQSGTLREHQVDVPQSPTRLQAQTSLQDSPAMYVPQLIEPVPQPTFVKEEPVPVEPTTSDPNLPYGAYLPVAVSRSSSSRSEAAAERKKKLAEQLRRRRKSELRYGPARFPMNGLVSQMPTHIGQSNGGPSTPFAFTPASSVSTSTSQHSDTSAVVNLSSIHPYRSASRIRKYRSPFKNVVGNGERFRKNVSAYGLESIRNNARLSAIRNRLASEMYRLPASPFAESLSPAVPTPRVRRRALPSHMSDAQSVDELLRQLIKEGDASDFPSWKAIQERRKERAKAIEQLRRGPIVEAVTPLSGSQLKIVEECLRIRDPSRVLVSAFRIEITARDMRTLADRQWLNDNIIDFYLEMVTQRSRDDPKFAKSFCFSTHFFTTLSSSRGYQGVARWGKRKQLMLSNTDYIFVPINVHNAHWCVSVINFKRRRFEYYDSLGGGPGDCFKHLREYVINECRTQSVHMDDIDGWDEYVSRDSPMQENGYDCGVFTCKTAEVLSREGPLSFSQKDMQALRRRMVFEILGKQLLT</sequence>
<comment type="caution">
    <text evidence="1">The sequence shown here is derived from an EMBL/GenBank/DDBJ whole genome shotgun (WGS) entry which is preliminary data.</text>
</comment>
<organism evidence="1 2">
    <name type="scientific">Lipomyces kononenkoae</name>
    <name type="common">Yeast</name>
    <dbReference type="NCBI Taxonomy" id="34357"/>
    <lineage>
        <taxon>Eukaryota</taxon>
        <taxon>Fungi</taxon>
        <taxon>Dikarya</taxon>
        <taxon>Ascomycota</taxon>
        <taxon>Saccharomycotina</taxon>
        <taxon>Lipomycetes</taxon>
        <taxon>Lipomycetales</taxon>
        <taxon>Lipomycetaceae</taxon>
        <taxon>Lipomyces</taxon>
    </lineage>
</organism>
<protein>
    <submittedName>
        <fullName evidence="1">Uncharacterized protein</fullName>
    </submittedName>
</protein>
<evidence type="ECO:0000313" key="1">
    <source>
        <dbReference type="EMBL" id="KAK9239899.1"/>
    </source>
</evidence>
<accession>A0ACC3T7F0</accession>
<name>A0ACC3T7F0_LIPKO</name>
<keyword evidence="2" id="KW-1185">Reference proteome</keyword>
<proteinExistence type="predicted"/>
<dbReference type="Proteomes" id="UP001433508">
    <property type="component" value="Unassembled WGS sequence"/>
</dbReference>
<dbReference type="EMBL" id="MU971343">
    <property type="protein sequence ID" value="KAK9239899.1"/>
    <property type="molecule type" value="Genomic_DNA"/>
</dbReference>
<reference evidence="2" key="1">
    <citation type="journal article" date="2024" name="Front. Bioeng. Biotechnol.">
        <title>Genome-scale model development and genomic sequencing of the oleaginous clade Lipomyces.</title>
        <authorList>
            <person name="Czajka J.J."/>
            <person name="Han Y."/>
            <person name="Kim J."/>
            <person name="Mondo S.J."/>
            <person name="Hofstad B.A."/>
            <person name="Robles A."/>
            <person name="Haridas S."/>
            <person name="Riley R."/>
            <person name="LaButti K."/>
            <person name="Pangilinan J."/>
            <person name="Andreopoulos W."/>
            <person name="Lipzen A."/>
            <person name="Yan J."/>
            <person name="Wang M."/>
            <person name="Ng V."/>
            <person name="Grigoriev I.V."/>
            <person name="Spatafora J.W."/>
            <person name="Magnuson J.K."/>
            <person name="Baker S.E."/>
            <person name="Pomraning K.R."/>
        </authorList>
    </citation>
    <scope>NUCLEOTIDE SEQUENCE [LARGE SCALE GENOMIC DNA]</scope>
    <source>
        <strain evidence="2">CBS 7786</strain>
    </source>
</reference>